<evidence type="ECO:0000256" key="1">
    <source>
        <dbReference type="SAM" id="MobiDB-lite"/>
    </source>
</evidence>
<feature type="region of interest" description="Disordered" evidence="1">
    <location>
        <begin position="98"/>
        <end position="214"/>
    </location>
</feature>
<evidence type="ECO:0000313" key="4">
    <source>
        <dbReference type="EMBL" id="HJA78306.1"/>
    </source>
</evidence>
<dbReference type="Pfam" id="PF05036">
    <property type="entry name" value="SPOR"/>
    <property type="match status" value="1"/>
</dbReference>
<evidence type="ECO:0000256" key="2">
    <source>
        <dbReference type="SAM" id="Phobius"/>
    </source>
</evidence>
<dbReference type="PROSITE" id="PS51724">
    <property type="entry name" value="SPOR"/>
    <property type="match status" value="1"/>
</dbReference>
<dbReference type="EMBL" id="DWZD01000014">
    <property type="protein sequence ID" value="HJA78306.1"/>
    <property type="molecule type" value="Genomic_DNA"/>
</dbReference>
<reference evidence="4" key="1">
    <citation type="journal article" date="2021" name="PeerJ">
        <title>Extensive microbial diversity within the chicken gut microbiome revealed by metagenomics and culture.</title>
        <authorList>
            <person name="Gilroy R."/>
            <person name="Ravi A."/>
            <person name="Getino M."/>
            <person name="Pursley I."/>
            <person name="Horton D.L."/>
            <person name="Alikhan N.F."/>
            <person name="Baker D."/>
            <person name="Gharbi K."/>
            <person name="Hall N."/>
            <person name="Watson M."/>
            <person name="Adriaenssens E.M."/>
            <person name="Foster-Nyarko E."/>
            <person name="Jarju S."/>
            <person name="Secka A."/>
            <person name="Antonio M."/>
            <person name="Oren A."/>
            <person name="Chaudhuri R.R."/>
            <person name="La Ragione R."/>
            <person name="Hildebrand F."/>
            <person name="Pallen M.J."/>
        </authorList>
    </citation>
    <scope>NUCLEOTIDE SEQUENCE</scope>
    <source>
        <strain evidence="4">5032</strain>
    </source>
</reference>
<feature type="domain" description="SPOR" evidence="3">
    <location>
        <begin position="211"/>
        <end position="286"/>
    </location>
</feature>
<feature type="compositionally biased region" description="Low complexity" evidence="1">
    <location>
        <begin position="115"/>
        <end position="140"/>
    </location>
</feature>
<comment type="caution">
    <text evidence="4">The sequence shown here is derived from an EMBL/GenBank/DDBJ whole genome shotgun (WGS) entry which is preliminary data.</text>
</comment>
<dbReference type="InterPro" id="IPR036680">
    <property type="entry name" value="SPOR-like_sf"/>
</dbReference>
<dbReference type="InterPro" id="IPR007730">
    <property type="entry name" value="SPOR-like_dom"/>
</dbReference>
<gene>
    <name evidence="4" type="ORF">H9784_01860</name>
</gene>
<dbReference type="Gene3D" id="3.30.70.1070">
    <property type="entry name" value="Sporulation related repeat"/>
    <property type="match status" value="1"/>
</dbReference>
<name>A0A9D2HJW0_9BACT</name>
<accession>A0A9D2HJW0</accession>
<feature type="compositionally biased region" description="Low complexity" evidence="1">
    <location>
        <begin position="182"/>
        <end position="208"/>
    </location>
</feature>
<dbReference type="AlphaFoldDB" id="A0A9D2HJW0"/>
<dbReference type="Proteomes" id="UP000823821">
    <property type="component" value="Unassembled WGS sequence"/>
</dbReference>
<keyword evidence="2" id="KW-1133">Transmembrane helix</keyword>
<dbReference type="SUPFAM" id="SSF110997">
    <property type="entry name" value="Sporulation related repeat"/>
    <property type="match status" value="1"/>
</dbReference>
<keyword evidence="2" id="KW-0472">Membrane</keyword>
<dbReference type="GO" id="GO:0042834">
    <property type="term" value="F:peptidoglycan binding"/>
    <property type="evidence" value="ECO:0007669"/>
    <property type="project" value="InterPro"/>
</dbReference>
<sequence>MPQPLRKVRQRVPKSDERSPRVLLHLPFMGAAALLVVFAVAVGWAFFMGVMVGKGQNPAERVSAMLHEPPQAEEALPTPDVDTGSLLDQPLPLRAAAQDGAGRQADKPEPPSVNAAEASSSQGQGAPQAESRAGANAPDSPAAPPAADPAEQPAATPSDAYPFARPQGESLAAWGIAPGGTAEAPRQAGAAPQASPAPASAPAAAKPPQAREPKFDYVYQAAAFRGKEEGDALRARLEEKGLRTRMQKSGKVHLVLVLLRGSEREAENVRETLRRMGLGKPIRLSKKAVK</sequence>
<evidence type="ECO:0000313" key="5">
    <source>
        <dbReference type="Proteomes" id="UP000823821"/>
    </source>
</evidence>
<proteinExistence type="predicted"/>
<organism evidence="4 5">
    <name type="scientific">Candidatus Desulfovibrio intestinavium</name>
    <dbReference type="NCBI Taxonomy" id="2838534"/>
    <lineage>
        <taxon>Bacteria</taxon>
        <taxon>Pseudomonadati</taxon>
        <taxon>Thermodesulfobacteriota</taxon>
        <taxon>Desulfovibrionia</taxon>
        <taxon>Desulfovibrionales</taxon>
        <taxon>Desulfovibrionaceae</taxon>
        <taxon>Desulfovibrio</taxon>
    </lineage>
</organism>
<feature type="transmembrane region" description="Helical" evidence="2">
    <location>
        <begin position="21"/>
        <end position="47"/>
    </location>
</feature>
<feature type="compositionally biased region" description="Low complexity" evidence="1">
    <location>
        <begin position="148"/>
        <end position="157"/>
    </location>
</feature>
<reference evidence="4" key="2">
    <citation type="submission" date="2021-04" db="EMBL/GenBank/DDBJ databases">
        <authorList>
            <person name="Gilroy R."/>
        </authorList>
    </citation>
    <scope>NUCLEOTIDE SEQUENCE</scope>
    <source>
        <strain evidence="4">5032</strain>
    </source>
</reference>
<keyword evidence="2" id="KW-0812">Transmembrane</keyword>
<evidence type="ECO:0000259" key="3">
    <source>
        <dbReference type="PROSITE" id="PS51724"/>
    </source>
</evidence>
<protein>
    <submittedName>
        <fullName evidence="4">SPOR domain-containing protein</fullName>
    </submittedName>
</protein>